<protein>
    <submittedName>
        <fullName evidence="1">(Atlantic silverside) hypothetical protein</fullName>
    </submittedName>
</protein>
<evidence type="ECO:0000313" key="2">
    <source>
        <dbReference type="Proteomes" id="UP000677803"/>
    </source>
</evidence>
<dbReference type="Proteomes" id="UP000677803">
    <property type="component" value="Unassembled WGS sequence"/>
</dbReference>
<gene>
    <name evidence="1" type="ORF">MMEN_LOCUS2143</name>
</gene>
<comment type="caution">
    <text evidence="1">The sequence shown here is derived from an EMBL/GenBank/DDBJ whole genome shotgun (WGS) entry which is preliminary data.</text>
</comment>
<proteinExistence type="predicted"/>
<accession>A0A8S4AF40</accession>
<dbReference type="EMBL" id="CAJRST010001113">
    <property type="protein sequence ID" value="CAG5865480.1"/>
    <property type="molecule type" value="Genomic_DNA"/>
</dbReference>
<organism evidence="1 2">
    <name type="scientific">Menidia menidia</name>
    <name type="common">Atlantic silverside</name>
    <dbReference type="NCBI Taxonomy" id="238744"/>
    <lineage>
        <taxon>Eukaryota</taxon>
        <taxon>Metazoa</taxon>
        <taxon>Chordata</taxon>
        <taxon>Craniata</taxon>
        <taxon>Vertebrata</taxon>
        <taxon>Euteleostomi</taxon>
        <taxon>Actinopterygii</taxon>
        <taxon>Neopterygii</taxon>
        <taxon>Teleostei</taxon>
        <taxon>Neoteleostei</taxon>
        <taxon>Acanthomorphata</taxon>
        <taxon>Ovalentaria</taxon>
        <taxon>Atherinomorphae</taxon>
        <taxon>Atheriniformes</taxon>
        <taxon>Atherinopsidae</taxon>
        <taxon>Menidiinae</taxon>
        <taxon>Menidia</taxon>
    </lineage>
</organism>
<name>A0A8S4AF40_9TELE</name>
<reference evidence="1" key="1">
    <citation type="submission" date="2021-05" db="EMBL/GenBank/DDBJ databases">
        <authorList>
            <person name="Tigano A."/>
        </authorList>
    </citation>
    <scope>NUCLEOTIDE SEQUENCE</scope>
</reference>
<dbReference type="AlphaFoldDB" id="A0A8S4AF40"/>
<sequence>MYICMSPPNITNMTILGLIKGSGESVYRDLLLCCMESLNRGKTCEPIIHFRKLNPSLQSLYINRTEALRKAGGSGRPLTPANKGLVESIFNMGITVWYGNITQAKKRAPQRVTKTAEQIIRPYLTSFYSVHT</sequence>
<keyword evidence="2" id="KW-1185">Reference proteome</keyword>
<evidence type="ECO:0000313" key="1">
    <source>
        <dbReference type="EMBL" id="CAG5865480.1"/>
    </source>
</evidence>